<dbReference type="EMBL" id="JH882947">
    <property type="protein sequence ID" value="ELR47834.1"/>
    <property type="molecule type" value="Genomic_DNA"/>
</dbReference>
<sequence>RKRNTNSICSRHSKPPVLYPFIGAMTQSQIFSFPYSLADKGGHVTHSGQCRVS</sequence>
<proteinExistence type="predicted"/>
<name>L8HX09_9CETA</name>
<protein>
    <submittedName>
        <fullName evidence="1">Uncharacterized protein</fullName>
    </submittedName>
</protein>
<gene>
    <name evidence="1" type="ORF">M91_06443</name>
</gene>
<evidence type="ECO:0000313" key="2">
    <source>
        <dbReference type="Proteomes" id="UP000011080"/>
    </source>
</evidence>
<feature type="non-terminal residue" evidence="1">
    <location>
        <position position="1"/>
    </location>
</feature>
<evidence type="ECO:0000313" key="1">
    <source>
        <dbReference type="EMBL" id="ELR47834.1"/>
    </source>
</evidence>
<accession>L8HX09</accession>
<reference evidence="1 2" key="1">
    <citation type="journal article" date="2012" name="Nat. Genet.">
        <title>The yak genome and adaptation to life at high altitude.</title>
        <authorList>
            <person name="Qiu Q."/>
            <person name="Zhang G."/>
            <person name="Ma T."/>
            <person name="Qian W."/>
            <person name="Wang J."/>
            <person name="Ye Z."/>
            <person name="Cao C."/>
            <person name="Hu Q."/>
            <person name="Kim J."/>
            <person name="Larkin D.M."/>
            <person name="Auvil L."/>
            <person name="Capitanu B."/>
            <person name="Ma J."/>
            <person name="Lewin H.A."/>
            <person name="Qian X."/>
            <person name="Lang Y."/>
            <person name="Zhou R."/>
            <person name="Wang L."/>
            <person name="Wang K."/>
            <person name="Xia J."/>
            <person name="Liao S."/>
            <person name="Pan S."/>
            <person name="Lu X."/>
            <person name="Hou H."/>
            <person name="Wang Y."/>
            <person name="Zang X."/>
            <person name="Yin Y."/>
            <person name="Ma H."/>
            <person name="Zhang J."/>
            <person name="Wang Z."/>
            <person name="Zhang Y."/>
            <person name="Zhang D."/>
            <person name="Yonezawa T."/>
            <person name="Hasegawa M."/>
            <person name="Zhong Y."/>
            <person name="Liu W."/>
            <person name="Zhang Y."/>
            <person name="Huang Z."/>
            <person name="Zhang S."/>
            <person name="Long R."/>
            <person name="Yang H."/>
            <person name="Wang J."/>
            <person name="Lenstra J.A."/>
            <person name="Cooper D.N."/>
            <person name="Wu Y."/>
            <person name="Wang J."/>
            <person name="Shi P."/>
            <person name="Wang J."/>
            <person name="Liu J."/>
        </authorList>
    </citation>
    <scope>NUCLEOTIDE SEQUENCE [LARGE SCALE GENOMIC DNA]</scope>
    <source>
        <strain evidence="2">yakQH1</strain>
    </source>
</reference>
<dbReference type="Proteomes" id="UP000011080">
    <property type="component" value="Unassembled WGS sequence"/>
</dbReference>
<dbReference type="AlphaFoldDB" id="L8HX09"/>
<organism evidence="1 2">
    <name type="scientific">Bos mutus</name>
    <name type="common">wild yak</name>
    <dbReference type="NCBI Taxonomy" id="72004"/>
    <lineage>
        <taxon>Eukaryota</taxon>
        <taxon>Metazoa</taxon>
        <taxon>Chordata</taxon>
        <taxon>Craniata</taxon>
        <taxon>Vertebrata</taxon>
        <taxon>Euteleostomi</taxon>
        <taxon>Mammalia</taxon>
        <taxon>Eutheria</taxon>
        <taxon>Laurasiatheria</taxon>
        <taxon>Artiodactyla</taxon>
        <taxon>Ruminantia</taxon>
        <taxon>Pecora</taxon>
        <taxon>Bovidae</taxon>
        <taxon>Bovinae</taxon>
        <taxon>Bos</taxon>
    </lineage>
</organism>